<name>A0A9P6WMR0_9ASCO</name>
<dbReference type="EMBL" id="PUHW01000059">
    <property type="protein sequence ID" value="KAG0689819.1"/>
    <property type="molecule type" value="Genomic_DNA"/>
</dbReference>
<gene>
    <name evidence="2" type="ORF">C6P40_004388</name>
</gene>
<comment type="caution">
    <text evidence="2">The sequence shown here is derived from an EMBL/GenBank/DDBJ whole genome shotgun (WGS) entry which is preliminary data.</text>
</comment>
<evidence type="ECO:0000313" key="3">
    <source>
        <dbReference type="Proteomes" id="UP000697127"/>
    </source>
</evidence>
<feature type="region of interest" description="Disordered" evidence="1">
    <location>
        <begin position="366"/>
        <end position="412"/>
    </location>
</feature>
<sequence length="463" mass="53784">MTVFTTVINPADIHDTRYHNPSKISPTIQYQLPPTSYFTLYHIQQYINDLLLLPYNIHSNSIISFSISNTSLSSYKNSRLLKQHLDILWDNCKIQRLDLDFTQFKFRDGILQRVFAMINHIQKHGNYNIFLSITLPVDKNLMIPEEFIGLLLSFKEEFININMLNILIKKDLKRKNLSWLDITKLVYKNIILQLINYDSTKEIFIGSIEKYIGFLFDCDINISLSNYDIKNLNHLQSSQIQNDEQNQKSLHHSHSHSFLKHNVKTTVKQSVIHGEKRNMNELGFLQIWKWANDKNIGQIQFKSYLTNSKNIKNIIEKNINALSYNPNNNLSNNKLILPHDFLFKLADEVGIKNIIKGNNQSDPVTYYFSQSSSSSRSGSTSSSSDDDDSIDTLNTYDSKNNNHNNHNNNNYNNTYHNPVTIINDSNTIDPGLPDYETVMLQKVIEHERMMNALVKLPSYRINK</sequence>
<feature type="compositionally biased region" description="Low complexity" evidence="1">
    <location>
        <begin position="369"/>
        <end position="383"/>
    </location>
</feature>
<dbReference type="AlphaFoldDB" id="A0A9P6WMR0"/>
<reference evidence="2" key="1">
    <citation type="submission" date="2020-11" db="EMBL/GenBank/DDBJ databases">
        <title>Kefir isolates.</title>
        <authorList>
            <person name="Marcisauskas S."/>
            <person name="Kim Y."/>
            <person name="Blasche S."/>
        </authorList>
    </citation>
    <scope>NUCLEOTIDE SEQUENCE</scope>
    <source>
        <strain evidence="2">Olga-1</strain>
    </source>
</reference>
<dbReference type="OrthoDB" id="10448101at2759"/>
<protein>
    <submittedName>
        <fullName evidence="2">Uncharacterized protein</fullName>
    </submittedName>
</protein>
<evidence type="ECO:0000313" key="2">
    <source>
        <dbReference type="EMBL" id="KAG0689819.1"/>
    </source>
</evidence>
<proteinExistence type="predicted"/>
<evidence type="ECO:0000256" key="1">
    <source>
        <dbReference type="SAM" id="MobiDB-lite"/>
    </source>
</evidence>
<dbReference type="Proteomes" id="UP000697127">
    <property type="component" value="Unassembled WGS sequence"/>
</dbReference>
<organism evidence="2 3">
    <name type="scientific">Pichia californica</name>
    <dbReference type="NCBI Taxonomy" id="460514"/>
    <lineage>
        <taxon>Eukaryota</taxon>
        <taxon>Fungi</taxon>
        <taxon>Dikarya</taxon>
        <taxon>Ascomycota</taxon>
        <taxon>Saccharomycotina</taxon>
        <taxon>Pichiomycetes</taxon>
        <taxon>Pichiales</taxon>
        <taxon>Pichiaceae</taxon>
        <taxon>Pichia</taxon>
    </lineage>
</organism>
<keyword evidence="3" id="KW-1185">Reference proteome</keyword>
<feature type="compositionally biased region" description="Low complexity" evidence="1">
    <location>
        <begin position="401"/>
        <end position="412"/>
    </location>
</feature>
<accession>A0A9P6WMR0</accession>